<organism evidence="1 2">
    <name type="scientific">Trema orientale</name>
    <name type="common">Charcoal tree</name>
    <name type="synonym">Celtis orientalis</name>
    <dbReference type="NCBI Taxonomy" id="63057"/>
    <lineage>
        <taxon>Eukaryota</taxon>
        <taxon>Viridiplantae</taxon>
        <taxon>Streptophyta</taxon>
        <taxon>Embryophyta</taxon>
        <taxon>Tracheophyta</taxon>
        <taxon>Spermatophyta</taxon>
        <taxon>Magnoliopsida</taxon>
        <taxon>eudicotyledons</taxon>
        <taxon>Gunneridae</taxon>
        <taxon>Pentapetalae</taxon>
        <taxon>rosids</taxon>
        <taxon>fabids</taxon>
        <taxon>Rosales</taxon>
        <taxon>Cannabaceae</taxon>
        <taxon>Trema</taxon>
    </lineage>
</organism>
<feature type="non-terminal residue" evidence="1">
    <location>
        <position position="54"/>
    </location>
</feature>
<gene>
    <name evidence="1" type="ORF">TorRG33x02_310880</name>
</gene>
<proteinExistence type="predicted"/>
<dbReference type="InParanoid" id="A0A2P5BSA8"/>
<accession>A0A2P5BSA8</accession>
<name>A0A2P5BSA8_TREOI</name>
<dbReference type="OrthoDB" id="1193612at2759"/>
<dbReference type="Proteomes" id="UP000237000">
    <property type="component" value="Unassembled WGS sequence"/>
</dbReference>
<sequence>MAALAKKLDGLLSPKHTEAEVIGMSILWAKDIGFNLQVLESDTRVVVQVLNKGI</sequence>
<evidence type="ECO:0000313" key="1">
    <source>
        <dbReference type="EMBL" id="PON51624.1"/>
    </source>
</evidence>
<keyword evidence="2" id="KW-1185">Reference proteome</keyword>
<reference evidence="2" key="1">
    <citation type="submission" date="2016-06" db="EMBL/GenBank/DDBJ databases">
        <title>Parallel loss of symbiosis genes in relatives of nitrogen-fixing non-legume Parasponia.</title>
        <authorList>
            <person name="Van Velzen R."/>
            <person name="Holmer R."/>
            <person name="Bu F."/>
            <person name="Rutten L."/>
            <person name="Van Zeijl A."/>
            <person name="Liu W."/>
            <person name="Santuari L."/>
            <person name="Cao Q."/>
            <person name="Sharma T."/>
            <person name="Shen D."/>
            <person name="Roswanjaya Y."/>
            <person name="Wardhani T."/>
            <person name="Kalhor M.S."/>
            <person name="Jansen J."/>
            <person name="Van den Hoogen J."/>
            <person name="Gungor B."/>
            <person name="Hartog M."/>
            <person name="Hontelez J."/>
            <person name="Verver J."/>
            <person name="Yang W.-C."/>
            <person name="Schijlen E."/>
            <person name="Repin R."/>
            <person name="Schilthuizen M."/>
            <person name="Schranz E."/>
            <person name="Heidstra R."/>
            <person name="Miyata K."/>
            <person name="Fedorova E."/>
            <person name="Kohlen W."/>
            <person name="Bisseling T."/>
            <person name="Smit S."/>
            <person name="Geurts R."/>
        </authorList>
    </citation>
    <scope>NUCLEOTIDE SEQUENCE [LARGE SCALE GENOMIC DNA]</scope>
    <source>
        <strain evidence="2">cv. RG33-2</strain>
    </source>
</reference>
<dbReference type="EMBL" id="JXTC01000470">
    <property type="protein sequence ID" value="PON51624.1"/>
    <property type="molecule type" value="Genomic_DNA"/>
</dbReference>
<evidence type="ECO:0000313" key="2">
    <source>
        <dbReference type="Proteomes" id="UP000237000"/>
    </source>
</evidence>
<comment type="caution">
    <text evidence="1">The sequence shown here is derived from an EMBL/GenBank/DDBJ whole genome shotgun (WGS) entry which is preliminary data.</text>
</comment>
<protein>
    <recommendedName>
        <fullName evidence="3">RNase H type-1 domain-containing protein</fullName>
    </recommendedName>
</protein>
<dbReference type="AlphaFoldDB" id="A0A2P5BSA8"/>
<evidence type="ECO:0008006" key="3">
    <source>
        <dbReference type="Google" id="ProtNLM"/>
    </source>
</evidence>